<reference evidence="2 3" key="1">
    <citation type="submission" date="2018-04" db="EMBL/GenBank/DDBJ databases">
        <title>Genomic Encyclopedia of Archaeal and Bacterial Type Strains, Phase II (KMG-II): from individual species to whole genera.</title>
        <authorList>
            <person name="Goeker M."/>
        </authorList>
    </citation>
    <scope>NUCLEOTIDE SEQUENCE [LARGE SCALE GENOMIC DNA]</scope>
    <source>
        <strain evidence="2 3">DSM 12244</strain>
    </source>
</reference>
<evidence type="ECO:0000256" key="1">
    <source>
        <dbReference type="SAM" id="MobiDB-lite"/>
    </source>
</evidence>
<dbReference type="EMBL" id="QBKU01000007">
    <property type="protein sequence ID" value="PTX73413.1"/>
    <property type="molecule type" value="Genomic_DNA"/>
</dbReference>
<protein>
    <recommendedName>
        <fullName evidence="4">Helix-turn-helix protein</fullName>
    </recommendedName>
</protein>
<dbReference type="InterPro" id="IPR036388">
    <property type="entry name" value="WH-like_DNA-bd_sf"/>
</dbReference>
<sequence length="170" mass="19140">MAKGKRNDKQGQYTTLPYAQIKSEAWRSLSGAAVKVWLELHTRFNGGNNGNVRLSMNEAVRALGISKGTAQRAFIELEEKGFIALQNPGNWYHRKAHEWRLTTKRMQTSKGVQVATNDWQKWRAKTKDGPPEYPSTSPMGPPRNPTKRSGSTREPVRGEIKPSLGTQVEH</sequence>
<proteinExistence type="predicted"/>
<dbReference type="OrthoDB" id="6058756at2"/>
<organism evidence="2 3">
    <name type="scientific">Sulfitobacter mediterraneus</name>
    <dbReference type="NCBI Taxonomy" id="83219"/>
    <lineage>
        <taxon>Bacteria</taxon>
        <taxon>Pseudomonadati</taxon>
        <taxon>Pseudomonadota</taxon>
        <taxon>Alphaproteobacteria</taxon>
        <taxon>Rhodobacterales</taxon>
        <taxon>Roseobacteraceae</taxon>
        <taxon>Sulfitobacter</taxon>
    </lineage>
</organism>
<name>A0A2T6CD39_9RHOB</name>
<accession>A0A2T6CD39</accession>
<evidence type="ECO:0008006" key="4">
    <source>
        <dbReference type="Google" id="ProtNLM"/>
    </source>
</evidence>
<evidence type="ECO:0000313" key="2">
    <source>
        <dbReference type="EMBL" id="PTX73413.1"/>
    </source>
</evidence>
<dbReference type="InterPro" id="IPR036390">
    <property type="entry name" value="WH_DNA-bd_sf"/>
</dbReference>
<dbReference type="AlphaFoldDB" id="A0A2T6CD39"/>
<dbReference type="RefSeq" id="WP_025046286.1">
    <property type="nucleotide sequence ID" value="NZ_QBKU01000007.1"/>
</dbReference>
<gene>
    <name evidence="2" type="ORF">C8N31_107114</name>
</gene>
<comment type="caution">
    <text evidence="2">The sequence shown here is derived from an EMBL/GenBank/DDBJ whole genome shotgun (WGS) entry which is preliminary data.</text>
</comment>
<dbReference type="Gene3D" id="1.10.10.10">
    <property type="entry name" value="Winged helix-like DNA-binding domain superfamily/Winged helix DNA-binding domain"/>
    <property type="match status" value="1"/>
</dbReference>
<evidence type="ECO:0000313" key="3">
    <source>
        <dbReference type="Proteomes" id="UP000244092"/>
    </source>
</evidence>
<feature type="region of interest" description="Disordered" evidence="1">
    <location>
        <begin position="120"/>
        <end position="170"/>
    </location>
</feature>
<dbReference type="SUPFAM" id="SSF46785">
    <property type="entry name" value="Winged helix' DNA-binding domain"/>
    <property type="match status" value="1"/>
</dbReference>
<dbReference type="Proteomes" id="UP000244092">
    <property type="component" value="Unassembled WGS sequence"/>
</dbReference>